<dbReference type="EMBL" id="MT145171">
    <property type="protein sequence ID" value="QJI04341.1"/>
    <property type="molecule type" value="Genomic_DNA"/>
</dbReference>
<evidence type="ECO:0000313" key="2">
    <source>
        <dbReference type="EMBL" id="QJI04341.1"/>
    </source>
</evidence>
<accession>A0A6H2A5W9</accession>
<sequence length="56" mass="6497">MYKMTQAQSRLEYLRGEIEAERISYDEIAELQSLAAHIEDDDVLLKQWANVPEGDN</sequence>
<evidence type="ECO:0000313" key="1">
    <source>
        <dbReference type="EMBL" id="QJA55214.1"/>
    </source>
</evidence>
<gene>
    <name evidence="1" type="ORF">TM448A07747_0003</name>
    <name evidence="2" type="ORF">TM448B07559_0003</name>
</gene>
<reference evidence="1" key="1">
    <citation type="submission" date="2020-03" db="EMBL/GenBank/DDBJ databases">
        <title>The deep terrestrial virosphere.</title>
        <authorList>
            <person name="Holmfeldt K."/>
            <person name="Nilsson E."/>
            <person name="Simone D."/>
            <person name="Lopez-Fernandez M."/>
            <person name="Wu X."/>
            <person name="de Brujin I."/>
            <person name="Lundin D."/>
            <person name="Andersson A."/>
            <person name="Bertilsson S."/>
            <person name="Dopson M."/>
        </authorList>
    </citation>
    <scope>NUCLEOTIDE SEQUENCE</scope>
    <source>
        <strain evidence="1">TM448A07747</strain>
        <strain evidence="2">TM448B07559</strain>
    </source>
</reference>
<dbReference type="AlphaFoldDB" id="A0A6H2A5W9"/>
<dbReference type="EMBL" id="MT144578">
    <property type="protein sequence ID" value="QJA55214.1"/>
    <property type="molecule type" value="Genomic_DNA"/>
</dbReference>
<organism evidence="1">
    <name type="scientific">viral metagenome</name>
    <dbReference type="NCBI Taxonomy" id="1070528"/>
    <lineage>
        <taxon>unclassified sequences</taxon>
        <taxon>metagenomes</taxon>
        <taxon>organismal metagenomes</taxon>
    </lineage>
</organism>
<protein>
    <submittedName>
        <fullName evidence="1">Uncharacterized protein</fullName>
    </submittedName>
</protein>
<proteinExistence type="predicted"/>
<name>A0A6H2A5W9_9ZZZZ</name>